<keyword evidence="13" id="KW-1185">Reference proteome</keyword>
<evidence type="ECO:0000256" key="10">
    <source>
        <dbReference type="SAM" id="Phobius"/>
    </source>
</evidence>
<feature type="domain" description="Major facilitator superfamily (MFS) profile" evidence="11">
    <location>
        <begin position="13"/>
        <end position="461"/>
    </location>
</feature>
<feature type="transmembrane region" description="Helical" evidence="10">
    <location>
        <begin position="408"/>
        <end position="426"/>
    </location>
</feature>
<dbReference type="InterPro" id="IPR050360">
    <property type="entry name" value="MFS_Sugar_Transporters"/>
</dbReference>
<keyword evidence="7" id="KW-0325">Glycoprotein</keyword>
<feature type="transmembrane region" description="Helical" evidence="10">
    <location>
        <begin position="300"/>
        <end position="318"/>
    </location>
</feature>
<feature type="compositionally biased region" description="Basic and acidic residues" evidence="9">
    <location>
        <begin position="509"/>
        <end position="519"/>
    </location>
</feature>
<feature type="region of interest" description="Disordered" evidence="9">
    <location>
        <begin position="498"/>
        <end position="519"/>
    </location>
</feature>
<dbReference type="PANTHER" id="PTHR48022">
    <property type="entry name" value="PLASTIDIC GLUCOSE TRANSPORTER 4"/>
    <property type="match status" value="1"/>
</dbReference>
<keyword evidence="6 10" id="KW-0472">Membrane</keyword>
<dbReference type="PROSITE" id="PS50850">
    <property type="entry name" value="MFS"/>
    <property type="match status" value="1"/>
</dbReference>
<dbReference type="Gene3D" id="1.20.1250.20">
    <property type="entry name" value="MFS general substrate transporter like domains"/>
    <property type="match status" value="1"/>
</dbReference>
<evidence type="ECO:0000256" key="1">
    <source>
        <dbReference type="ARBA" id="ARBA00004141"/>
    </source>
</evidence>
<dbReference type="SUPFAM" id="SSF103473">
    <property type="entry name" value="MFS general substrate transporter"/>
    <property type="match status" value="1"/>
</dbReference>
<keyword evidence="3 8" id="KW-0813">Transport</keyword>
<dbReference type="OrthoDB" id="4142200at2759"/>
<dbReference type="EMBL" id="JAGTJQ010000003">
    <property type="protein sequence ID" value="KAH7035346.1"/>
    <property type="molecule type" value="Genomic_DNA"/>
</dbReference>
<feature type="transmembrane region" description="Helical" evidence="10">
    <location>
        <begin position="259"/>
        <end position="280"/>
    </location>
</feature>
<dbReference type="NCBIfam" id="TIGR00879">
    <property type="entry name" value="SP"/>
    <property type="match status" value="1"/>
</dbReference>
<organism evidence="12 13">
    <name type="scientific">Microdochium trichocladiopsis</name>
    <dbReference type="NCBI Taxonomy" id="1682393"/>
    <lineage>
        <taxon>Eukaryota</taxon>
        <taxon>Fungi</taxon>
        <taxon>Dikarya</taxon>
        <taxon>Ascomycota</taxon>
        <taxon>Pezizomycotina</taxon>
        <taxon>Sordariomycetes</taxon>
        <taxon>Xylariomycetidae</taxon>
        <taxon>Xylariales</taxon>
        <taxon>Microdochiaceae</taxon>
        <taxon>Microdochium</taxon>
    </lineage>
</organism>
<dbReference type="InterPro" id="IPR003663">
    <property type="entry name" value="Sugar/inositol_transpt"/>
</dbReference>
<evidence type="ECO:0000256" key="5">
    <source>
        <dbReference type="ARBA" id="ARBA00022989"/>
    </source>
</evidence>
<evidence type="ECO:0000256" key="3">
    <source>
        <dbReference type="ARBA" id="ARBA00022448"/>
    </source>
</evidence>
<dbReference type="InterPro" id="IPR005828">
    <property type="entry name" value="MFS_sugar_transport-like"/>
</dbReference>
<dbReference type="GO" id="GO:0016020">
    <property type="term" value="C:membrane"/>
    <property type="evidence" value="ECO:0007669"/>
    <property type="project" value="UniProtKB-SubCell"/>
</dbReference>
<keyword evidence="5 10" id="KW-1133">Transmembrane helix</keyword>
<dbReference type="GeneID" id="70190437"/>
<feature type="transmembrane region" description="Helical" evidence="10">
    <location>
        <begin position="173"/>
        <end position="192"/>
    </location>
</feature>
<dbReference type="GO" id="GO:0005351">
    <property type="term" value="F:carbohydrate:proton symporter activity"/>
    <property type="evidence" value="ECO:0007669"/>
    <property type="project" value="TreeGrafter"/>
</dbReference>
<evidence type="ECO:0000259" key="11">
    <source>
        <dbReference type="PROSITE" id="PS50850"/>
    </source>
</evidence>
<dbReference type="FunFam" id="1.20.1250.20:FF:000026">
    <property type="entry name" value="MFS quinate transporter QutD"/>
    <property type="match status" value="1"/>
</dbReference>
<accession>A0A9P8YBI5</accession>
<feature type="transmembrane region" description="Helical" evidence="10">
    <location>
        <begin position="438"/>
        <end position="457"/>
    </location>
</feature>
<dbReference type="RefSeq" id="XP_046015439.1">
    <property type="nucleotide sequence ID" value="XM_046160891.1"/>
</dbReference>
<feature type="transmembrane region" description="Helical" evidence="10">
    <location>
        <begin position="50"/>
        <end position="70"/>
    </location>
</feature>
<dbReference type="InterPro" id="IPR036259">
    <property type="entry name" value="MFS_trans_sf"/>
</dbReference>
<dbReference type="PANTHER" id="PTHR48022:SF47">
    <property type="entry name" value="MAJOR FACILITATOR SUPERFAMILY (MFS) PROFILE DOMAIN-CONTAINING PROTEIN"/>
    <property type="match status" value="1"/>
</dbReference>
<feature type="transmembrane region" description="Helical" evidence="10">
    <location>
        <begin position="369"/>
        <end position="396"/>
    </location>
</feature>
<feature type="transmembrane region" description="Helical" evidence="10">
    <location>
        <begin position="12"/>
        <end position="35"/>
    </location>
</feature>
<dbReference type="InterPro" id="IPR005829">
    <property type="entry name" value="Sugar_transporter_CS"/>
</dbReference>
<evidence type="ECO:0000256" key="8">
    <source>
        <dbReference type="RuleBase" id="RU003346"/>
    </source>
</evidence>
<evidence type="ECO:0000256" key="6">
    <source>
        <dbReference type="ARBA" id="ARBA00023136"/>
    </source>
</evidence>
<evidence type="ECO:0000256" key="2">
    <source>
        <dbReference type="ARBA" id="ARBA00010992"/>
    </source>
</evidence>
<evidence type="ECO:0000313" key="12">
    <source>
        <dbReference type="EMBL" id="KAH7035346.1"/>
    </source>
</evidence>
<comment type="similarity">
    <text evidence="2 8">Belongs to the major facilitator superfamily. Sugar transporter (TC 2.A.1.1) family.</text>
</comment>
<dbReference type="PROSITE" id="PS00216">
    <property type="entry name" value="SUGAR_TRANSPORT_1"/>
    <property type="match status" value="1"/>
</dbReference>
<evidence type="ECO:0000313" key="13">
    <source>
        <dbReference type="Proteomes" id="UP000756346"/>
    </source>
</evidence>
<comment type="subcellular location">
    <subcellularLocation>
        <location evidence="1">Membrane</location>
        <topology evidence="1">Multi-pass membrane protein</topology>
    </subcellularLocation>
</comment>
<feature type="transmembrane region" description="Helical" evidence="10">
    <location>
        <begin position="140"/>
        <end position="161"/>
    </location>
</feature>
<name>A0A9P8YBI5_9PEZI</name>
<evidence type="ECO:0000256" key="7">
    <source>
        <dbReference type="ARBA" id="ARBA00023180"/>
    </source>
</evidence>
<sequence length="519" mass="56078">MAKLPKITKPYFIALVATVGGMLFGFDISSMAGIINSEQYIEYFDNPSGVIQGAIGSSLAAGSVVGSLMAGPISDRWGRRDSIMFACLWWIAGTSVQVATTGVGSLIAGRILNGVCVGITSSQVPVHIAEIAKHNQRGSLVCCQQIAIEVGILVMYFIGFGCTKIPGTASFRTAWGCQFIPCVILLLGMPFLPRSPRWLAKVGRDEEAIQILADIQAGGNIHDPAVVAEWEEIVKVIAAERETGRGWRMFVRNGMWKRTLAGMSVQAWQQMSGANVMVYYMPYVFLMADLSGDTNTISAGVQYALFIIFTVIMFFFIDKTGRRTLLIWGAVGMGICHFVVAGLLGGYSVDVPEGVNGNANVTMRVTGSPAYGVIAFSYLLIIVYALTLAPVAWIYAAEVWSLGTRATGMSLAATANWLFNFALGMFTPEGFVNIKYKIFIIFGILCFGAAAQAFFTYPETCGKTLEEIEVMFAKGSMPAWKTRKGESRLDAEIQAVRDRKGAGGLNGGDEPRVSTSEKV</sequence>
<gene>
    <name evidence="12" type="ORF">B0I36DRAFT_382076</name>
</gene>
<reference evidence="12" key="1">
    <citation type="journal article" date="2021" name="Nat. Commun.">
        <title>Genetic determinants of endophytism in the Arabidopsis root mycobiome.</title>
        <authorList>
            <person name="Mesny F."/>
            <person name="Miyauchi S."/>
            <person name="Thiergart T."/>
            <person name="Pickel B."/>
            <person name="Atanasova L."/>
            <person name="Karlsson M."/>
            <person name="Huettel B."/>
            <person name="Barry K.W."/>
            <person name="Haridas S."/>
            <person name="Chen C."/>
            <person name="Bauer D."/>
            <person name="Andreopoulos W."/>
            <person name="Pangilinan J."/>
            <person name="LaButti K."/>
            <person name="Riley R."/>
            <person name="Lipzen A."/>
            <person name="Clum A."/>
            <person name="Drula E."/>
            <person name="Henrissat B."/>
            <person name="Kohler A."/>
            <person name="Grigoriev I.V."/>
            <person name="Martin F.M."/>
            <person name="Hacquard S."/>
        </authorList>
    </citation>
    <scope>NUCLEOTIDE SEQUENCE</scope>
    <source>
        <strain evidence="12">MPI-CAGE-CH-0230</strain>
    </source>
</reference>
<dbReference type="Proteomes" id="UP000756346">
    <property type="component" value="Unassembled WGS sequence"/>
</dbReference>
<dbReference type="PRINTS" id="PR00171">
    <property type="entry name" value="SUGRTRNSPORT"/>
</dbReference>
<comment type="caution">
    <text evidence="12">The sequence shown here is derived from an EMBL/GenBank/DDBJ whole genome shotgun (WGS) entry which is preliminary data.</text>
</comment>
<dbReference type="InterPro" id="IPR020846">
    <property type="entry name" value="MFS_dom"/>
</dbReference>
<feature type="transmembrane region" description="Helical" evidence="10">
    <location>
        <begin position="325"/>
        <end position="349"/>
    </location>
</feature>
<evidence type="ECO:0000256" key="9">
    <source>
        <dbReference type="SAM" id="MobiDB-lite"/>
    </source>
</evidence>
<keyword evidence="12" id="KW-0762">Sugar transport</keyword>
<dbReference type="AlphaFoldDB" id="A0A9P8YBI5"/>
<dbReference type="Pfam" id="PF00083">
    <property type="entry name" value="Sugar_tr"/>
    <property type="match status" value="1"/>
</dbReference>
<evidence type="ECO:0000256" key="4">
    <source>
        <dbReference type="ARBA" id="ARBA00022692"/>
    </source>
</evidence>
<protein>
    <submittedName>
        <fullName evidence="12">MFS sugar transporter-like protein</fullName>
    </submittedName>
</protein>
<keyword evidence="4 10" id="KW-0812">Transmembrane</keyword>
<proteinExistence type="inferred from homology"/>